<feature type="transmembrane region" description="Helical" evidence="1">
    <location>
        <begin position="283"/>
        <end position="304"/>
    </location>
</feature>
<dbReference type="Proteomes" id="UP001164706">
    <property type="component" value="Chromosome"/>
</dbReference>
<proteinExistence type="predicted"/>
<feature type="transmembrane region" description="Helical" evidence="1">
    <location>
        <begin position="241"/>
        <end position="262"/>
    </location>
</feature>
<evidence type="ECO:0000256" key="1">
    <source>
        <dbReference type="SAM" id="Phobius"/>
    </source>
</evidence>
<keyword evidence="1" id="KW-0472">Membrane</keyword>
<reference evidence="2" key="1">
    <citation type="submission" date="2022-11" db="EMBL/GenBank/DDBJ databases">
        <title>Description of Microcella daejonensis nov. sp, isolated from riverside soil.</title>
        <authorList>
            <person name="Molina K.M."/>
            <person name="Kim S.B."/>
        </authorList>
    </citation>
    <scope>NUCLEOTIDE SEQUENCE</scope>
    <source>
        <strain evidence="2">MMS21-STM12</strain>
    </source>
</reference>
<gene>
    <name evidence="2" type="ORF">OVN18_07030</name>
</gene>
<protein>
    <submittedName>
        <fullName evidence="2">Low temperature requirement protein A</fullName>
    </submittedName>
</protein>
<accession>A0A9E8MIS6</accession>
<feature type="transmembrane region" description="Helical" evidence="1">
    <location>
        <begin position="113"/>
        <end position="135"/>
    </location>
</feature>
<keyword evidence="1" id="KW-0812">Transmembrane</keyword>
<evidence type="ECO:0000313" key="3">
    <source>
        <dbReference type="Proteomes" id="UP001164706"/>
    </source>
</evidence>
<dbReference type="EMBL" id="CP113089">
    <property type="protein sequence ID" value="WAB80334.1"/>
    <property type="molecule type" value="Genomic_DNA"/>
</dbReference>
<dbReference type="PANTHER" id="PTHR36840">
    <property type="entry name" value="BLL5714 PROTEIN"/>
    <property type="match status" value="1"/>
</dbReference>
<feature type="transmembrane region" description="Helical" evidence="1">
    <location>
        <begin position="215"/>
        <end position="235"/>
    </location>
</feature>
<dbReference type="KEGG" id="mdb:OVN18_07030"/>
<dbReference type="InterPro" id="IPR010640">
    <property type="entry name" value="Low_temperature_requirement_A"/>
</dbReference>
<dbReference type="PANTHER" id="PTHR36840:SF1">
    <property type="entry name" value="BLL5714 PROTEIN"/>
    <property type="match status" value="1"/>
</dbReference>
<keyword evidence="1" id="KW-1133">Transmembrane helix</keyword>
<dbReference type="AlphaFoldDB" id="A0A9E8MIS6"/>
<feature type="transmembrane region" description="Helical" evidence="1">
    <location>
        <begin position="88"/>
        <end position="107"/>
    </location>
</feature>
<organism evidence="2 3">
    <name type="scientific">Microcella daejeonensis</name>
    <dbReference type="NCBI Taxonomy" id="2994971"/>
    <lineage>
        <taxon>Bacteria</taxon>
        <taxon>Bacillati</taxon>
        <taxon>Actinomycetota</taxon>
        <taxon>Actinomycetes</taxon>
        <taxon>Micrococcales</taxon>
        <taxon>Microbacteriaceae</taxon>
        <taxon>Microcella</taxon>
    </lineage>
</organism>
<dbReference type="Pfam" id="PF06772">
    <property type="entry name" value="LtrA"/>
    <property type="match status" value="1"/>
</dbReference>
<sequence length="399" mass="42207">MTTSTARWGMRTNVMRPSDRERGERVAFVELFFDLVFVFALTQISEVVAAVSSPLDGVRAAVLIAALWWLWMNTTWVTNWLDPARMPVRIAVVVLAFAGLVVSTSIQESGGERALAFALGYVGLQVVRSIFMVIATVRHDVGVAADFARIAAWFLVTGTMWIAGALAGGVALVVLWGAAVAVDYVVARTDYALPGLGRGTMEGWDVSAAHVAERASLFIIIALGESFLVTGFAFVEEESNPARIAALASAFLAAAGMWWLYFDHGEQQGEERVERSARSGAMARAAYAYAHVPIVAGIILTGVADKTVIAHPVEMSALAVVTILGGPALFLLGSAVFRRIVGAPGAGILLGSAAVVALLLPLALVMPAWALSLASTGVLLGTAAIDTALRRRRGEESRG</sequence>
<dbReference type="RefSeq" id="WP_267780011.1">
    <property type="nucleotide sequence ID" value="NZ_CP113089.1"/>
</dbReference>
<evidence type="ECO:0000313" key="2">
    <source>
        <dbReference type="EMBL" id="WAB80334.1"/>
    </source>
</evidence>
<feature type="transmembrane region" description="Helical" evidence="1">
    <location>
        <begin position="57"/>
        <end position="76"/>
    </location>
</feature>
<name>A0A9E8MIS6_9MICO</name>
<keyword evidence="3" id="KW-1185">Reference proteome</keyword>
<feature type="transmembrane region" description="Helical" evidence="1">
    <location>
        <begin position="316"/>
        <end position="337"/>
    </location>
</feature>
<feature type="transmembrane region" description="Helical" evidence="1">
    <location>
        <begin position="344"/>
        <end position="363"/>
    </location>
</feature>